<evidence type="ECO:0000256" key="4">
    <source>
        <dbReference type="SAM" id="SignalP"/>
    </source>
</evidence>
<evidence type="ECO:0000313" key="7">
    <source>
        <dbReference type="Proteomes" id="UP000186922"/>
    </source>
</evidence>
<accession>A0A1D1VX54</accession>
<dbReference type="FunFam" id="2.20.100.10:FF:000134">
    <property type="entry name" value="Uncharacterized protein"/>
    <property type="match status" value="1"/>
</dbReference>
<evidence type="ECO:0000256" key="1">
    <source>
        <dbReference type="ARBA" id="ARBA00022729"/>
    </source>
</evidence>
<dbReference type="SUPFAM" id="SSF82895">
    <property type="entry name" value="TSP-1 type 1 repeat"/>
    <property type="match status" value="1"/>
</dbReference>
<evidence type="ECO:0000256" key="3">
    <source>
        <dbReference type="ARBA" id="ARBA00023180"/>
    </source>
</evidence>
<dbReference type="InterPro" id="IPR056801">
    <property type="entry name" value="SBSPON_C"/>
</dbReference>
<keyword evidence="2" id="KW-1015">Disulfide bond</keyword>
<dbReference type="Pfam" id="PF01033">
    <property type="entry name" value="Somatomedin_B"/>
    <property type="match status" value="1"/>
</dbReference>
<dbReference type="PROSITE" id="PS50092">
    <property type="entry name" value="TSP1"/>
    <property type="match status" value="1"/>
</dbReference>
<dbReference type="InterPro" id="IPR036383">
    <property type="entry name" value="TSP1_rpt_sf"/>
</dbReference>
<dbReference type="InterPro" id="IPR039942">
    <property type="entry name" value="SBSPO"/>
</dbReference>
<dbReference type="InterPro" id="IPR036024">
    <property type="entry name" value="Somatomedin_B-like_dom_sf"/>
</dbReference>
<feature type="domain" description="SMB" evidence="5">
    <location>
        <begin position="67"/>
        <end position="121"/>
    </location>
</feature>
<evidence type="ECO:0000256" key="2">
    <source>
        <dbReference type="ARBA" id="ARBA00023157"/>
    </source>
</evidence>
<evidence type="ECO:0000259" key="5">
    <source>
        <dbReference type="PROSITE" id="PS50958"/>
    </source>
</evidence>
<reference evidence="6 7" key="1">
    <citation type="journal article" date="2016" name="Nat. Commun.">
        <title>Extremotolerant tardigrade genome and improved radiotolerance of human cultured cells by tardigrade-unique protein.</title>
        <authorList>
            <person name="Hashimoto T."/>
            <person name="Horikawa D.D."/>
            <person name="Saito Y."/>
            <person name="Kuwahara H."/>
            <person name="Kozuka-Hata H."/>
            <person name="Shin-I T."/>
            <person name="Minakuchi Y."/>
            <person name="Ohishi K."/>
            <person name="Motoyama A."/>
            <person name="Aizu T."/>
            <person name="Enomoto A."/>
            <person name="Kondo K."/>
            <person name="Tanaka S."/>
            <person name="Hara Y."/>
            <person name="Koshikawa S."/>
            <person name="Sagara H."/>
            <person name="Miura T."/>
            <person name="Yokobori S."/>
            <person name="Miyagawa K."/>
            <person name="Suzuki Y."/>
            <person name="Kubo T."/>
            <person name="Oyama M."/>
            <person name="Kohara Y."/>
            <person name="Fujiyama A."/>
            <person name="Arakawa K."/>
            <person name="Katayama T."/>
            <person name="Toyoda A."/>
            <person name="Kunieda T."/>
        </authorList>
    </citation>
    <scope>NUCLEOTIDE SEQUENCE [LARGE SCALE GENOMIC DNA]</scope>
    <source>
        <strain evidence="6 7">YOKOZUNA-1</strain>
    </source>
</reference>
<dbReference type="STRING" id="947166.A0A1D1VX54"/>
<dbReference type="PANTHER" id="PTHR20920">
    <property type="entry name" value="RPE-SPONDIN"/>
    <property type="match status" value="1"/>
</dbReference>
<dbReference type="OrthoDB" id="98591at2759"/>
<dbReference type="PANTHER" id="PTHR20920:SF5">
    <property type="entry name" value="SMB DOMAIN-CONTAINING PROTEIN"/>
    <property type="match status" value="1"/>
</dbReference>
<keyword evidence="3" id="KW-0325">Glycoprotein</keyword>
<evidence type="ECO:0000313" key="6">
    <source>
        <dbReference type="EMBL" id="GAV05651.1"/>
    </source>
</evidence>
<dbReference type="SUPFAM" id="SSF90188">
    <property type="entry name" value="Somatomedin B domain"/>
    <property type="match status" value="1"/>
</dbReference>
<feature type="chain" id="PRO_5008898940" description="SMB domain-containing protein" evidence="4">
    <location>
        <begin position="42"/>
        <end position="309"/>
    </location>
</feature>
<organism evidence="6 7">
    <name type="scientific">Ramazzottius varieornatus</name>
    <name type="common">Water bear</name>
    <name type="synonym">Tardigrade</name>
    <dbReference type="NCBI Taxonomy" id="947166"/>
    <lineage>
        <taxon>Eukaryota</taxon>
        <taxon>Metazoa</taxon>
        <taxon>Ecdysozoa</taxon>
        <taxon>Tardigrada</taxon>
        <taxon>Eutardigrada</taxon>
        <taxon>Parachela</taxon>
        <taxon>Hypsibioidea</taxon>
        <taxon>Ramazzottiidae</taxon>
        <taxon>Ramazzottius</taxon>
    </lineage>
</organism>
<comment type="caution">
    <text evidence="6">The sequence shown here is derived from an EMBL/GenBank/DDBJ whole genome shotgun (WGS) entry which is preliminary data.</text>
</comment>
<dbReference type="InterPro" id="IPR044004">
    <property type="entry name" value="TSP1_spondin_dom"/>
</dbReference>
<proteinExistence type="predicted"/>
<sequence>MILLIPRLTWPRCQMAGQQPAAIFLLIILLSAHSSLHMVDAQLDQWTDTDSYEPLGCRDRQMCCKGRDSSCVVSEFHPNSIIEDLDTNRTIRCYCDESCVTLGDCCHDLRSFCGAQDCEVTPWSDWSQCSSACGVGKMSRRRTVLQESSNGGKACPALLQTRACFNNQCEKRHEMREVAALLPGIFAHARDANETFDIRHNLRINYPKDPAEESSQEYCAHFEVTKASKRCKLEVWTSNIKEGAQVCVDCQKGAMRKKLGYRCKGQGLLNTETRWSAMLVNGCHGKWLLKERKADCHCDVNDHNAFIFV</sequence>
<dbReference type="InterPro" id="IPR000884">
    <property type="entry name" value="TSP1_rpt"/>
</dbReference>
<gene>
    <name evidence="6" type="primary">RvY_15750-1</name>
    <name evidence="6" type="synonym">RvY_15750.1</name>
    <name evidence="6" type="ORF">RvY_15750</name>
</gene>
<keyword evidence="1 4" id="KW-0732">Signal</keyword>
<dbReference type="AlphaFoldDB" id="A0A1D1VX54"/>
<dbReference type="EMBL" id="BDGG01000012">
    <property type="protein sequence ID" value="GAV05651.1"/>
    <property type="molecule type" value="Genomic_DNA"/>
</dbReference>
<keyword evidence="7" id="KW-1185">Reference proteome</keyword>
<dbReference type="InterPro" id="IPR001212">
    <property type="entry name" value="Somatomedin_B_dom"/>
</dbReference>
<name>A0A1D1VX54_RAMVA</name>
<dbReference type="Pfam" id="PF19028">
    <property type="entry name" value="TSP1_spondin"/>
    <property type="match status" value="1"/>
</dbReference>
<dbReference type="Gene3D" id="2.20.100.10">
    <property type="entry name" value="Thrombospondin type-1 (TSP1) repeat"/>
    <property type="match status" value="1"/>
</dbReference>
<dbReference type="SMART" id="SM00209">
    <property type="entry name" value="TSP1"/>
    <property type="match status" value="1"/>
</dbReference>
<protein>
    <recommendedName>
        <fullName evidence="5">SMB domain-containing protein</fullName>
    </recommendedName>
</protein>
<dbReference type="PROSITE" id="PS50958">
    <property type="entry name" value="SMB_2"/>
    <property type="match status" value="1"/>
</dbReference>
<dbReference type="Proteomes" id="UP000186922">
    <property type="component" value="Unassembled WGS sequence"/>
</dbReference>
<dbReference type="Pfam" id="PF25031">
    <property type="entry name" value="SBSPON_C"/>
    <property type="match status" value="1"/>
</dbReference>
<feature type="signal peptide" evidence="4">
    <location>
        <begin position="1"/>
        <end position="41"/>
    </location>
</feature>